<reference evidence="4 5" key="1">
    <citation type="journal article" date="2016" name="Genome Announc.">
        <title>Genome Sequence of Madurella mycetomatis mm55, Isolated from a Human Mycetoma Case in Sudan.</title>
        <authorList>
            <person name="Smit S."/>
            <person name="Derks M.F."/>
            <person name="Bervoets S."/>
            <person name="Fahal A."/>
            <person name="van Leeuwen W."/>
            <person name="van Belkum A."/>
            <person name="van de Sande W.W."/>
        </authorList>
    </citation>
    <scope>NUCLEOTIDE SEQUENCE [LARGE SCALE GENOMIC DNA]</scope>
    <source>
        <strain evidence="5">mm55</strain>
    </source>
</reference>
<evidence type="ECO:0000256" key="2">
    <source>
        <dbReference type="ARBA" id="ARBA00023157"/>
    </source>
</evidence>
<evidence type="ECO:0000256" key="1">
    <source>
        <dbReference type="ARBA" id="ARBA00008987"/>
    </source>
</evidence>
<feature type="domain" description="Thioredoxin" evidence="3">
    <location>
        <begin position="1"/>
        <end position="106"/>
    </location>
</feature>
<keyword evidence="5" id="KW-1185">Reference proteome</keyword>
<proteinExistence type="inferred from homology"/>
<comment type="caution">
    <text evidence="4">The sequence shown here is derived from an EMBL/GenBank/DDBJ whole genome shotgun (WGS) entry which is preliminary data.</text>
</comment>
<dbReference type="SUPFAM" id="SSF52833">
    <property type="entry name" value="Thioredoxin-like"/>
    <property type="match status" value="1"/>
</dbReference>
<evidence type="ECO:0000313" key="4">
    <source>
        <dbReference type="EMBL" id="KXX74723.1"/>
    </source>
</evidence>
<dbReference type="InterPro" id="IPR036249">
    <property type="entry name" value="Thioredoxin-like_sf"/>
</dbReference>
<accession>A0A175VTL6</accession>
<dbReference type="OrthoDB" id="10263751at2759"/>
<sequence>MGVHPISTDAAFREIIENNKLVLLDFFATWCGPCMISPVVSRMSDDEKYKDVFFAKIDVELLSDLSDELDVQAMPTFLLFKDGVQVGRLLEPKPVELINLLEKGLETPNGETLAA</sequence>
<dbReference type="PROSITE" id="PS51352">
    <property type="entry name" value="THIOREDOXIN_2"/>
    <property type="match status" value="1"/>
</dbReference>
<dbReference type="AlphaFoldDB" id="A0A175VTL6"/>
<dbReference type="InterPro" id="IPR013766">
    <property type="entry name" value="Thioredoxin_domain"/>
</dbReference>
<dbReference type="Pfam" id="PF00085">
    <property type="entry name" value="Thioredoxin"/>
    <property type="match status" value="1"/>
</dbReference>
<keyword evidence="2" id="KW-1015">Disulfide bond</keyword>
<name>A0A175VTL6_9PEZI</name>
<organism evidence="4 5">
    <name type="scientific">Madurella mycetomatis</name>
    <dbReference type="NCBI Taxonomy" id="100816"/>
    <lineage>
        <taxon>Eukaryota</taxon>
        <taxon>Fungi</taxon>
        <taxon>Dikarya</taxon>
        <taxon>Ascomycota</taxon>
        <taxon>Pezizomycotina</taxon>
        <taxon>Sordariomycetes</taxon>
        <taxon>Sordariomycetidae</taxon>
        <taxon>Sordariales</taxon>
        <taxon>Sordariales incertae sedis</taxon>
        <taxon>Madurella</taxon>
    </lineage>
</organism>
<comment type="similarity">
    <text evidence="1">Belongs to the thioredoxin family.</text>
</comment>
<dbReference type="VEuPathDB" id="FungiDB:MMYC01_208187"/>
<dbReference type="Gene3D" id="3.40.30.10">
    <property type="entry name" value="Glutaredoxin"/>
    <property type="match status" value="1"/>
</dbReference>
<dbReference type="Proteomes" id="UP000078237">
    <property type="component" value="Unassembled WGS sequence"/>
</dbReference>
<dbReference type="EMBL" id="LCTW02000326">
    <property type="protein sequence ID" value="KXX74723.1"/>
    <property type="molecule type" value="Genomic_DNA"/>
</dbReference>
<dbReference type="PRINTS" id="PR00421">
    <property type="entry name" value="THIOREDOXIN"/>
</dbReference>
<dbReference type="PANTHER" id="PTHR46115">
    <property type="entry name" value="THIOREDOXIN-LIKE PROTEIN 1"/>
    <property type="match status" value="1"/>
</dbReference>
<dbReference type="CDD" id="cd02947">
    <property type="entry name" value="TRX_family"/>
    <property type="match status" value="1"/>
</dbReference>
<evidence type="ECO:0000313" key="5">
    <source>
        <dbReference type="Proteomes" id="UP000078237"/>
    </source>
</evidence>
<dbReference type="STRING" id="100816.A0A175VTL6"/>
<protein>
    <submittedName>
        <fullName evidence="4">Thioredoxin</fullName>
    </submittedName>
</protein>
<gene>
    <name evidence="4" type="ORF">MMYC01_208187</name>
</gene>
<evidence type="ECO:0000259" key="3">
    <source>
        <dbReference type="PROSITE" id="PS51352"/>
    </source>
</evidence>